<feature type="coiled-coil region" evidence="9">
    <location>
        <begin position="106"/>
        <end position="239"/>
    </location>
</feature>
<feature type="coiled-coil region" evidence="9">
    <location>
        <begin position="269"/>
        <end position="342"/>
    </location>
</feature>
<reference evidence="11" key="1">
    <citation type="submission" date="2022-11" db="UniProtKB">
        <authorList>
            <consortium name="WormBaseParasite"/>
        </authorList>
    </citation>
    <scope>IDENTIFICATION</scope>
</reference>
<organism evidence="10 11">
    <name type="scientific">Panagrolaimus davidi</name>
    <dbReference type="NCBI Taxonomy" id="227884"/>
    <lineage>
        <taxon>Eukaryota</taxon>
        <taxon>Metazoa</taxon>
        <taxon>Ecdysozoa</taxon>
        <taxon>Nematoda</taxon>
        <taxon>Chromadorea</taxon>
        <taxon>Rhabditida</taxon>
        <taxon>Tylenchina</taxon>
        <taxon>Panagrolaimomorpha</taxon>
        <taxon>Panagrolaimoidea</taxon>
        <taxon>Panagrolaimidae</taxon>
        <taxon>Panagrolaimus</taxon>
    </lineage>
</organism>
<keyword evidence="6 9" id="KW-0175">Coiled coil</keyword>
<protein>
    <submittedName>
        <fullName evidence="11">Kinesin heavy chain</fullName>
    </submittedName>
</protein>
<keyword evidence="3" id="KW-0493">Microtubule</keyword>
<evidence type="ECO:0000256" key="6">
    <source>
        <dbReference type="ARBA" id="ARBA00023054"/>
    </source>
</evidence>
<evidence type="ECO:0000256" key="1">
    <source>
        <dbReference type="ARBA" id="ARBA00004245"/>
    </source>
</evidence>
<evidence type="ECO:0000313" key="10">
    <source>
        <dbReference type="Proteomes" id="UP000887578"/>
    </source>
</evidence>
<evidence type="ECO:0000256" key="9">
    <source>
        <dbReference type="SAM" id="Coils"/>
    </source>
</evidence>
<evidence type="ECO:0000313" key="11">
    <source>
        <dbReference type="WBParaSite" id="PDA_v2.g27873.t1"/>
    </source>
</evidence>
<sequence>MSLEQKKTEAENLVRENDKLTEDFTKKSLDFIEYKAKVDELSEILANQKRKICESVQAMLREFGELGSNYPIPEKFASDVIDPDKPLDEEMLAHARICISKLTTDYKSAIQTIDSQEKAKRSLEDDLDALNSRLASSGGAGAEPINIDQQKVVAQLRDQITEKNNQIKNLNESLQELQLAKEKLTQDYEKLRNEEVEKEKKYKDLSALSDKREQAKQDLRGLEETVQKELQSLQNLRKLFVQDLSQRIRKVPVDGEEEFLSSPAQKQKIQFLESNLDQLTKVHKQLVRDNADLRLDLPKLEKRLRASMDRIKQLETTVREAKENAMRDRRKYAMEVERIKEAVRKRNMARRNGAAQIG</sequence>
<dbReference type="CDD" id="cd23649">
    <property type="entry name" value="Khc_CBD_cc"/>
    <property type="match status" value="1"/>
</dbReference>
<name>A0A914Q8R5_9BILA</name>
<keyword evidence="8" id="KW-0206">Cytoskeleton</keyword>
<evidence type="ECO:0000256" key="8">
    <source>
        <dbReference type="ARBA" id="ARBA00023212"/>
    </source>
</evidence>
<keyword evidence="4" id="KW-0547">Nucleotide-binding</keyword>
<evidence type="ECO:0000256" key="5">
    <source>
        <dbReference type="ARBA" id="ARBA00022840"/>
    </source>
</evidence>
<feature type="coiled-coil region" evidence="9">
    <location>
        <begin position="3"/>
        <end position="51"/>
    </location>
</feature>
<evidence type="ECO:0000256" key="4">
    <source>
        <dbReference type="ARBA" id="ARBA00022741"/>
    </source>
</evidence>
<dbReference type="Proteomes" id="UP000887578">
    <property type="component" value="Unplaced"/>
</dbReference>
<dbReference type="InterPro" id="IPR059182">
    <property type="entry name" value="Khc_C"/>
</dbReference>
<evidence type="ECO:0000256" key="2">
    <source>
        <dbReference type="ARBA" id="ARBA00022490"/>
    </source>
</evidence>
<evidence type="ECO:0000256" key="7">
    <source>
        <dbReference type="ARBA" id="ARBA00023175"/>
    </source>
</evidence>
<proteinExistence type="predicted"/>
<comment type="subcellular location">
    <subcellularLocation>
        <location evidence="1">Cytoplasm</location>
        <location evidence="1">Cytoskeleton</location>
    </subcellularLocation>
</comment>
<keyword evidence="7" id="KW-0505">Motor protein</keyword>
<accession>A0A914Q8R5</accession>
<keyword evidence="10" id="KW-1185">Reference proteome</keyword>
<keyword evidence="5" id="KW-0067">ATP-binding</keyword>
<evidence type="ECO:0000256" key="3">
    <source>
        <dbReference type="ARBA" id="ARBA00022701"/>
    </source>
</evidence>
<dbReference type="WBParaSite" id="PDA_v2.g27873.t1">
    <property type="protein sequence ID" value="PDA_v2.g27873.t1"/>
    <property type="gene ID" value="PDA_v2.g27873"/>
</dbReference>
<dbReference type="AlphaFoldDB" id="A0A914Q8R5"/>
<keyword evidence="2" id="KW-0963">Cytoplasm</keyword>